<protein>
    <submittedName>
        <fullName evidence="1">Uncharacterized protein</fullName>
    </submittedName>
</protein>
<dbReference type="RefSeq" id="WP_068768639.1">
    <property type="nucleotide sequence ID" value="NZ_CP109796.1"/>
</dbReference>
<accession>A0A178IP35</accession>
<dbReference type="Proteomes" id="UP000078486">
    <property type="component" value="Unassembled WGS sequence"/>
</dbReference>
<reference evidence="1 2" key="1">
    <citation type="submission" date="2016-01" db="EMBL/GenBank/DDBJ databases">
        <title>High potential of lignocellulose degradation of a new Verrucomicrobia species.</title>
        <authorList>
            <person name="Wang Y."/>
            <person name="Shi Y."/>
            <person name="Qiu Z."/>
            <person name="Liu S."/>
            <person name="Yang H."/>
        </authorList>
    </citation>
    <scope>NUCLEOTIDE SEQUENCE [LARGE SCALE GENOMIC DNA]</scope>
    <source>
        <strain evidence="1 2">TSB47</strain>
    </source>
</reference>
<keyword evidence="2" id="KW-1185">Reference proteome</keyword>
<evidence type="ECO:0000313" key="1">
    <source>
        <dbReference type="EMBL" id="OAM91623.1"/>
    </source>
</evidence>
<dbReference type="EMBL" id="LRRQ01000018">
    <property type="protein sequence ID" value="OAM91623.1"/>
    <property type="molecule type" value="Genomic_DNA"/>
</dbReference>
<organism evidence="1 2">
    <name type="scientific">Termitidicoccus mucosus</name>
    <dbReference type="NCBI Taxonomy" id="1184151"/>
    <lineage>
        <taxon>Bacteria</taxon>
        <taxon>Pseudomonadati</taxon>
        <taxon>Verrucomicrobiota</taxon>
        <taxon>Opitutia</taxon>
        <taxon>Opitutales</taxon>
        <taxon>Opitutaceae</taxon>
        <taxon>Termitidicoccus</taxon>
    </lineage>
</organism>
<proteinExistence type="predicted"/>
<gene>
    <name evidence="1" type="ORF">AW736_02155</name>
</gene>
<sequence>MGWLYNRNIHRRSIDDLRKQHEQEAVEYTGGIKARLLASEWHSRTWYAIIRLEYPAGHERFGQDTTFLAVDLIDTANGQFGCKSLSEDMGPYVENPPSEKFKKYIFKHIPEAPGKDAENFRTRHGIKFTRLSEKLLPLDCQVKPTIHVAAEDGGTIHHL</sequence>
<dbReference type="STRING" id="1184151.AW736_02155"/>
<dbReference type="AlphaFoldDB" id="A0A178IP35"/>
<evidence type="ECO:0000313" key="2">
    <source>
        <dbReference type="Proteomes" id="UP000078486"/>
    </source>
</evidence>
<comment type="caution">
    <text evidence="1">The sequence shown here is derived from an EMBL/GenBank/DDBJ whole genome shotgun (WGS) entry which is preliminary data.</text>
</comment>
<name>A0A178IP35_9BACT</name>